<gene>
    <name evidence="2" type="ORF">HETSPECPRED_006880</name>
</gene>
<dbReference type="SUPFAM" id="SSF51338">
    <property type="entry name" value="Composite domain of metallo-dependent hydrolases"/>
    <property type="match status" value="1"/>
</dbReference>
<dbReference type="PANTHER" id="PTHR43135">
    <property type="entry name" value="ALPHA-D-RIBOSE 1-METHYLPHOSPHONATE 5-TRIPHOSPHATE DIPHOSPHATASE"/>
    <property type="match status" value="1"/>
</dbReference>
<comment type="caution">
    <text evidence="2">The sequence shown here is derived from an EMBL/GenBank/DDBJ whole genome shotgun (WGS) entry which is preliminary data.</text>
</comment>
<keyword evidence="3" id="KW-1185">Reference proteome</keyword>
<dbReference type="PANTHER" id="PTHR43135:SF3">
    <property type="entry name" value="ALPHA-D-RIBOSE 1-METHYLPHOSPHONATE 5-TRIPHOSPHATE DIPHOSPHATASE"/>
    <property type="match status" value="1"/>
</dbReference>
<dbReference type="EMBL" id="CAJPDS010000048">
    <property type="protein sequence ID" value="CAF9928552.1"/>
    <property type="molecule type" value="Genomic_DNA"/>
</dbReference>
<dbReference type="InterPro" id="IPR057744">
    <property type="entry name" value="OTAase-like"/>
</dbReference>
<proteinExistence type="predicted"/>
<name>A0A8H3IHU4_9LECA</name>
<reference evidence="2" key="1">
    <citation type="submission" date="2021-03" db="EMBL/GenBank/DDBJ databases">
        <authorList>
            <person name="Tagirdzhanova G."/>
        </authorList>
    </citation>
    <scope>NUCLEOTIDE SEQUENCE</scope>
</reference>
<dbReference type="Gene3D" id="3.20.20.140">
    <property type="entry name" value="Metal-dependent hydrolases"/>
    <property type="match status" value="1"/>
</dbReference>
<accession>A0A8H3IHU4</accession>
<evidence type="ECO:0000259" key="1">
    <source>
        <dbReference type="Pfam" id="PF01979"/>
    </source>
</evidence>
<dbReference type="InterPro" id="IPR032466">
    <property type="entry name" value="Metal_Hydrolase"/>
</dbReference>
<dbReference type="CDD" id="cd01299">
    <property type="entry name" value="Met_dep_hydrolase_A"/>
    <property type="match status" value="1"/>
</dbReference>
<dbReference type="Proteomes" id="UP000664521">
    <property type="component" value="Unassembled WGS sequence"/>
</dbReference>
<dbReference type="InterPro" id="IPR006680">
    <property type="entry name" value="Amidohydro-rel"/>
</dbReference>
<evidence type="ECO:0000313" key="2">
    <source>
        <dbReference type="EMBL" id="CAF9928552.1"/>
    </source>
</evidence>
<sequence>MSNDVSLGSQNRIDAATIIPGRGGPLQSASCIFDTRILWVGSTSDLPEQYRHLEAHNVETLMPGLWDAHVHYFGARRISIDEIYRTPPAAAGARIAEDLRATLDAGYTSVRELGGWGYQIKDAVNEGTILGPSIYSSVAPISMTAGHGDAHNTPLPVVKAAIESYGLPLYICDGVDECIKAVRQQLRRGAACIKVLASGGCTSLLDDPEHRQFSDDELRAMVAEAERSERIVSAHCHGKAGIMAALKAGCKTIEHGTYLDEECLALMKSLNATLNPTRNFFSAGLLTRSLWSAPSYAKLQHAAATHLSAYKLAIRSGVKIALGTDLGVSGSIPDLEPENATVFSHGSNARELVLAVQAGMTPLEAIEASTINSCETLGPQAPKKGLVDVGWDADLLGVVGGDVTRDIEVVTRAANVRCIWKAGRVVKENGRLIR</sequence>
<dbReference type="InterPro" id="IPR051781">
    <property type="entry name" value="Metallo-dep_Hydrolase"/>
</dbReference>
<dbReference type="AlphaFoldDB" id="A0A8H3IHU4"/>
<protein>
    <recommendedName>
        <fullName evidence="1">Amidohydrolase-related domain-containing protein</fullName>
    </recommendedName>
</protein>
<evidence type="ECO:0000313" key="3">
    <source>
        <dbReference type="Proteomes" id="UP000664521"/>
    </source>
</evidence>
<dbReference type="OrthoDB" id="194468at2759"/>
<organism evidence="2 3">
    <name type="scientific">Heterodermia speciosa</name>
    <dbReference type="NCBI Taxonomy" id="116794"/>
    <lineage>
        <taxon>Eukaryota</taxon>
        <taxon>Fungi</taxon>
        <taxon>Dikarya</taxon>
        <taxon>Ascomycota</taxon>
        <taxon>Pezizomycotina</taxon>
        <taxon>Lecanoromycetes</taxon>
        <taxon>OSLEUM clade</taxon>
        <taxon>Lecanoromycetidae</taxon>
        <taxon>Caliciales</taxon>
        <taxon>Physciaceae</taxon>
        <taxon>Heterodermia</taxon>
    </lineage>
</organism>
<dbReference type="GO" id="GO:0016810">
    <property type="term" value="F:hydrolase activity, acting on carbon-nitrogen (but not peptide) bonds"/>
    <property type="evidence" value="ECO:0007669"/>
    <property type="project" value="InterPro"/>
</dbReference>
<dbReference type="Pfam" id="PF01979">
    <property type="entry name" value="Amidohydro_1"/>
    <property type="match status" value="1"/>
</dbReference>
<dbReference type="SUPFAM" id="SSF51556">
    <property type="entry name" value="Metallo-dependent hydrolases"/>
    <property type="match status" value="1"/>
</dbReference>
<dbReference type="Gene3D" id="2.30.40.10">
    <property type="entry name" value="Urease, subunit C, domain 1"/>
    <property type="match status" value="1"/>
</dbReference>
<feature type="domain" description="Amidohydrolase-related" evidence="1">
    <location>
        <begin position="60"/>
        <end position="426"/>
    </location>
</feature>
<dbReference type="InterPro" id="IPR011059">
    <property type="entry name" value="Metal-dep_hydrolase_composite"/>
</dbReference>